<evidence type="ECO:0000313" key="1">
    <source>
        <dbReference type="EMBL" id="KAK1400695.1"/>
    </source>
</evidence>
<evidence type="ECO:0008006" key="3">
    <source>
        <dbReference type="Google" id="ProtNLM"/>
    </source>
</evidence>
<dbReference type="InterPro" id="IPR036691">
    <property type="entry name" value="Endo/exonu/phosph_ase_sf"/>
</dbReference>
<dbReference type="PANTHER" id="PTHR33710:SF79">
    <property type="entry name" value="OS06G0205337 PROTEIN"/>
    <property type="match status" value="1"/>
</dbReference>
<evidence type="ECO:0000313" key="2">
    <source>
        <dbReference type="Proteomes" id="UP001237642"/>
    </source>
</evidence>
<dbReference type="SUPFAM" id="SSF56219">
    <property type="entry name" value="DNase I-like"/>
    <property type="match status" value="1"/>
</dbReference>
<dbReference type="PANTHER" id="PTHR33710">
    <property type="entry name" value="BNAC02G09200D PROTEIN"/>
    <property type="match status" value="1"/>
</dbReference>
<comment type="caution">
    <text evidence="1">The sequence shown here is derived from an EMBL/GenBank/DDBJ whole genome shotgun (WGS) entry which is preliminary data.</text>
</comment>
<organism evidence="1 2">
    <name type="scientific">Heracleum sosnowskyi</name>
    <dbReference type="NCBI Taxonomy" id="360622"/>
    <lineage>
        <taxon>Eukaryota</taxon>
        <taxon>Viridiplantae</taxon>
        <taxon>Streptophyta</taxon>
        <taxon>Embryophyta</taxon>
        <taxon>Tracheophyta</taxon>
        <taxon>Spermatophyta</taxon>
        <taxon>Magnoliopsida</taxon>
        <taxon>eudicotyledons</taxon>
        <taxon>Gunneridae</taxon>
        <taxon>Pentapetalae</taxon>
        <taxon>asterids</taxon>
        <taxon>campanulids</taxon>
        <taxon>Apiales</taxon>
        <taxon>Apiaceae</taxon>
        <taxon>Apioideae</taxon>
        <taxon>apioid superclade</taxon>
        <taxon>Tordylieae</taxon>
        <taxon>Tordyliinae</taxon>
        <taxon>Heracleum</taxon>
    </lineage>
</organism>
<protein>
    <recommendedName>
        <fullName evidence="3">Endonuclease/exonuclease/phosphatase</fullName>
    </recommendedName>
</protein>
<dbReference type="Proteomes" id="UP001237642">
    <property type="component" value="Unassembled WGS sequence"/>
</dbReference>
<name>A0AAD8N3W8_9APIA</name>
<accession>A0AAD8N3W8</accession>
<gene>
    <name evidence="1" type="ORF">POM88_000300</name>
</gene>
<reference evidence="1" key="2">
    <citation type="submission" date="2023-05" db="EMBL/GenBank/DDBJ databases">
        <authorList>
            <person name="Schelkunov M.I."/>
        </authorList>
    </citation>
    <scope>NUCLEOTIDE SEQUENCE</scope>
    <source>
        <strain evidence="1">Hsosn_3</strain>
        <tissue evidence="1">Leaf</tissue>
    </source>
</reference>
<keyword evidence="2" id="KW-1185">Reference proteome</keyword>
<proteinExistence type="predicted"/>
<dbReference type="EMBL" id="JAUIZM010000001">
    <property type="protein sequence ID" value="KAK1400695.1"/>
    <property type="molecule type" value="Genomic_DNA"/>
</dbReference>
<dbReference type="AlphaFoldDB" id="A0AAD8N3W8"/>
<sequence length="283" mass="31632">MNSMVLEDEEDEGLAFEVIPREHSEDGSQGLNVELCLVGQFLFEGAIDFMSMKQTMAALWRPGYPFTWEMGYGTPKWIEIRLDRVLVTESFANQFNNAKLSNLKISTSDHSPILLEPITRSQAERIKKFRFENAWLRDPMCGKIIAESWHLNQGKSFIEKIAFTSEGTGSSAASTTTTTPAAATQTFAAYSGGLKQFNNHLCVKHNSFVWTTLTPTAAAASVPNLPSEITGRSVDEIIKEWNAENLDALLRLETEVANVVETQPNLERQLELTETHQEEVSVL</sequence>
<reference evidence="1" key="1">
    <citation type="submission" date="2023-02" db="EMBL/GenBank/DDBJ databases">
        <title>Genome of toxic invasive species Heracleum sosnowskyi carries increased number of genes despite the absence of recent whole-genome duplications.</title>
        <authorList>
            <person name="Schelkunov M."/>
            <person name="Shtratnikova V."/>
            <person name="Makarenko M."/>
            <person name="Klepikova A."/>
            <person name="Omelchenko D."/>
            <person name="Novikova G."/>
            <person name="Obukhova E."/>
            <person name="Bogdanov V."/>
            <person name="Penin A."/>
            <person name="Logacheva M."/>
        </authorList>
    </citation>
    <scope>NUCLEOTIDE SEQUENCE</scope>
    <source>
        <strain evidence="1">Hsosn_3</strain>
        <tissue evidence="1">Leaf</tissue>
    </source>
</reference>